<dbReference type="Pfam" id="PF03350">
    <property type="entry name" value="UPF0114"/>
    <property type="match status" value="1"/>
</dbReference>
<evidence type="ECO:0000313" key="8">
    <source>
        <dbReference type="EMBL" id="OQW51818.1"/>
    </source>
</evidence>
<dbReference type="PANTHER" id="PTHR38596:SF1">
    <property type="entry name" value="UPF0114 PROTEIN YQHA"/>
    <property type="match status" value="1"/>
</dbReference>
<dbReference type="InterPro" id="IPR020761">
    <property type="entry name" value="UPF0114_bac"/>
</dbReference>
<dbReference type="EMBL" id="LWDL01000017">
    <property type="protein sequence ID" value="OQW51818.1"/>
    <property type="molecule type" value="Genomic_DNA"/>
</dbReference>
<dbReference type="HAMAP" id="MF_00143">
    <property type="entry name" value="UPF0114"/>
    <property type="match status" value="1"/>
</dbReference>
<evidence type="ECO:0000256" key="6">
    <source>
        <dbReference type="ARBA" id="ARBA00023136"/>
    </source>
</evidence>
<dbReference type="PANTHER" id="PTHR38596">
    <property type="entry name" value="UPF0114 PROTEIN YQHA"/>
    <property type="match status" value="1"/>
</dbReference>
<gene>
    <name evidence="8" type="ORF">A4S15_10100</name>
</gene>
<feature type="transmembrane region" description="Helical" evidence="7">
    <location>
        <begin position="33"/>
        <end position="54"/>
    </location>
</feature>
<accession>A0A1W9HWM1</accession>
<organism evidence="8 9">
    <name type="scientific">Candidatus Raskinella chloraquaticus</name>
    <dbReference type="NCBI Taxonomy" id="1951219"/>
    <lineage>
        <taxon>Bacteria</taxon>
        <taxon>Pseudomonadati</taxon>
        <taxon>Pseudomonadota</taxon>
        <taxon>Alphaproteobacteria</taxon>
        <taxon>Hyphomicrobiales</taxon>
        <taxon>Phreatobacteraceae</taxon>
        <taxon>Candidatus Raskinella</taxon>
    </lineage>
</organism>
<keyword evidence="6 7" id="KW-0472">Membrane</keyword>
<protein>
    <recommendedName>
        <fullName evidence="7">UPF0114 protein A4S15_10100</fullName>
    </recommendedName>
</protein>
<proteinExistence type="inferred from homology"/>
<feature type="transmembrane region" description="Helical" evidence="7">
    <location>
        <begin position="158"/>
        <end position="177"/>
    </location>
</feature>
<keyword evidence="4 7" id="KW-0812">Transmembrane</keyword>
<dbReference type="RefSeq" id="WP_376802180.1">
    <property type="nucleotide sequence ID" value="NZ_DBNB01000034.1"/>
</dbReference>
<dbReference type="STRING" id="1827387.A4S15_10100"/>
<evidence type="ECO:0000313" key="9">
    <source>
        <dbReference type="Proteomes" id="UP000192872"/>
    </source>
</evidence>
<evidence type="ECO:0000256" key="3">
    <source>
        <dbReference type="ARBA" id="ARBA00022475"/>
    </source>
</evidence>
<comment type="caution">
    <text evidence="8">The sequence shown here is derived from an EMBL/GenBank/DDBJ whole genome shotgun (WGS) entry which is preliminary data.</text>
</comment>
<feature type="transmembrane region" description="Helical" evidence="7">
    <location>
        <begin position="74"/>
        <end position="99"/>
    </location>
</feature>
<evidence type="ECO:0000256" key="1">
    <source>
        <dbReference type="ARBA" id="ARBA00004651"/>
    </source>
</evidence>
<dbReference type="NCBIfam" id="TIGR00645">
    <property type="entry name" value="HI0507"/>
    <property type="match status" value="1"/>
</dbReference>
<keyword evidence="5 7" id="KW-1133">Transmembrane helix</keyword>
<feature type="transmembrane region" description="Helical" evidence="7">
    <location>
        <begin position="128"/>
        <end position="146"/>
    </location>
</feature>
<evidence type="ECO:0000256" key="4">
    <source>
        <dbReference type="ARBA" id="ARBA00022692"/>
    </source>
</evidence>
<dbReference type="AlphaFoldDB" id="A0A1W9HWM1"/>
<reference evidence="8 9" key="1">
    <citation type="journal article" date="2017" name="Water Res.">
        <title>Comammox in drinking water systems.</title>
        <authorList>
            <person name="Wang Y."/>
            <person name="Ma L."/>
            <person name="Mao Y."/>
            <person name="Jiang X."/>
            <person name="Xia Y."/>
            <person name="Yu K."/>
            <person name="Li B."/>
            <person name="Zhang T."/>
        </authorList>
    </citation>
    <scope>NUCLEOTIDE SEQUENCE [LARGE SCALE GENOMIC DNA]</scope>
    <source>
        <strain evidence="8">SG_bin8</strain>
    </source>
</reference>
<dbReference type="InterPro" id="IPR005134">
    <property type="entry name" value="UPF0114"/>
</dbReference>
<keyword evidence="3 7" id="KW-1003">Cell membrane</keyword>
<comment type="similarity">
    <text evidence="2 7">Belongs to the UPF0114 family.</text>
</comment>
<comment type="subcellular location">
    <subcellularLocation>
        <location evidence="1 7">Cell membrane</location>
        <topology evidence="1 7">Multi-pass membrane protein</topology>
    </subcellularLocation>
</comment>
<dbReference type="GO" id="GO:0005886">
    <property type="term" value="C:plasma membrane"/>
    <property type="evidence" value="ECO:0007669"/>
    <property type="project" value="UniProtKB-SubCell"/>
</dbReference>
<evidence type="ECO:0000256" key="5">
    <source>
        <dbReference type="ARBA" id="ARBA00022989"/>
    </source>
</evidence>
<name>A0A1W9HWM1_9HYPH</name>
<evidence type="ECO:0000256" key="7">
    <source>
        <dbReference type="HAMAP-Rule" id="MF_00143"/>
    </source>
</evidence>
<sequence>MAKSTTDPEPSRSRAPASTVEAFVENALFMSRWLLAPIYLGLVLGTLALLIIFARELFELFHLAVSSSTKAESIILVILSLIDISLAANLVMIVTFAGYENFVSKMDIEDHPDRPAWLGKIDFGGLKLKLVASIAAISAIQLLKVFVTEANLSSERIYWMIVIHITFVMSGVLLAIMDYITAKSKALGYEGD</sequence>
<evidence type="ECO:0000256" key="2">
    <source>
        <dbReference type="ARBA" id="ARBA00005774"/>
    </source>
</evidence>
<dbReference type="Proteomes" id="UP000192872">
    <property type="component" value="Unassembled WGS sequence"/>
</dbReference>